<feature type="domain" description="Phage integrase SAM-like" evidence="2">
    <location>
        <begin position="62"/>
        <end position="155"/>
    </location>
</feature>
<dbReference type="Gene3D" id="1.10.150.130">
    <property type="match status" value="1"/>
</dbReference>
<protein>
    <submittedName>
        <fullName evidence="3">Phage integrase SAM-like domain-containing protein</fullName>
    </submittedName>
</protein>
<evidence type="ECO:0000313" key="4">
    <source>
        <dbReference type="Proteomes" id="UP001597197"/>
    </source>
</evidence>
<comment type="caution">
    <text evidence="3">The sequence shown here is derived from an EMBL/GenBank/DDBJ whole genome shotgun (WGS) entry which is preliminary data.</text>
</comment>
<proteinExistence type="predicted"/>
<dbReference type="Pfam" id="PF13102">
    <property type="entry name" value="Phage_int_SAM_5"/>
    <property type="match status" value="1"/>
</dbReference>
<keyword evidence="1" id="KW-0238">DNA-binding</keyword>
<dbReference type="SUPFAM" id="SSF56349">
    <property type="entry name" value="DNA breaking-rejoining enzymes"/>
    <property type="match status" value="1"/>
</dbReference>
<accession>A0ABW4R1P7</accession>
<dbReference type="InterPro" id="IPR025269">
    <property type="entry name" value="SAM-like_dom"/>
</dbReference>
<evidence type="ECO:0000313" key="3">
    <source>
        <dbReference type="EMBL" id="MFD1875529.1"/>
    </source>
</evidence>
<reference evidence="4" key="1">
    <citation type="journal article" date="2019" name="Int. J. Syst. Evol. Microbiol.">
        <title>The Global Catalogue of Microorganisms (GCM) 10K type strain sequencing project: providing services to taxonomists for standard genome sequencing and annotation.</title>
        <authorList>
            <consortium name="The Broad Institute Genomics Platform"/>
            <consortium name="The Broad Institute Genome Sequencing Center for Infectious Disease"/>
            <person name="Wu L."/>
            <person name="Ma J."/>
        </authorList>
    </citation>
    <scope>NUCLEOTIDE SEQUENCE [LARGE SCALE GENOMIC DNA]</scope>
    <source>
        <strain evidence="4">CGMCC 1.15795</strain>
    </source>
</reference>
<evidence type="ECO:0000259" key="2">
    <source>
        <dbReference type="Pfam" id="PF13102"/>
    </source>
</evidence>
<dbReference type="Proteomes" id="UP001597197">
    <property type="component" value="Unassembled WGS sequence"/>
</dbReference>
<gene>
    <name evidence="3" type="ORF">ACFSDX_24055</name>
</gene>
<dbReference type="RefSeq" id="WP_382318338.1">
    <property type="nucleotide sequence ID" value="NZ_JBHUFD010000019.1"/>
</dbReference>
<dbReference type="EMBL" id="JBHUFD010000019">
    <property type="protein sequence ID" value="MFD1875529.1"/>
    <property type="molecule type" value="Genomic_DNA"/>
</dbReference>
<name>A0ABW4R1P7_9BACT</name>
<keyword evidence="4" id="KW-1185">Reference proteome</keyword>
<organism evidence="3 4">
    <name type="scientific">Hymenobacter bucti</name>
    <dbReference type="NCBI Taxonomy" id="1844114"/>
    <lineage>
        <taxon>Bacteria</taxon>
        <taxon>Pseudomonadati</taxon>
        <taxon>Bacteroidota</taxon>
        <taxon>Cytophagia</taxon>
        <taxon>Cytophagales</taxon>
        <taxon>Hymenobacteraceae</taxon>
        <taxon>Hymenobacter</taxon>
    </lineage>
</organism>
<dbReference type="InterPro" id="IPR010998">
    <property type="entry name" value="Integrase_recombinase_N"/>
</dbReference>
<sequence length="212" mass="24780">MSGFGARQSPAAEQLAKDYNLIVGHAQGKANDIFVECRLSSQPLSAERFLVEFNTEGSKDDFVSYFYHKVIQRHHKGEITDITKKNHLSTWRALKAFREVVPFYTLGPDFVDDFKLYLDKHVRGLNTRWSRHKDVKTYLSWACKEKIKFEDPYAYFKNQSEPGKWKPLQPDELRRLESYYGLYAPGTPQCRVLGKFLFSCKCELRLSDLKEH</sequence>
<evidence type="ECO:0000256" key="1">
    <source>
        <dbReference type="ARBA" id="ARBA00023125"/>
    </source>
</evidence>
<dbReference type="InterPro" id="IPR011010">
    <property type="entry name" value="DNA_brk_join_enz"/>
</dbReference>